<feature type="compositionally biased region" description="Gly residues" evidence="1">
    <location>
        <begin position="35"/>
        <end position="45"/>
    </location>
</feature>
<sequence length="64" mass="6449">MVTDVRDVRGAVGAARVTGRADAAHAVCRAAPAGGVGRGRAGVVGPGRPLAGRCRRDRRRGDGT</sequence>
<accession>A0A401R759</accession>
<evidence type="ECO:0000313" key="3">
    <source>
        <dbReference type="Proteomes" id="UP000288351"/>
    </source>
</evidence>
<evidence type="ECO:0000313" key="2">
    <source>
        <dbReference type="EMBL" id="GCB93442.1"/>
    </source>
</evidence>
<protein>
    <submittedName>
        <fullName evidence="2">Uncharacterized protein</fullName>
    </submittedName>
</protein>
<evidence type="ECO:0000256" key="1">
    <source>
        <dbReference type="SAM" id="MobiDB-lite"/>
    </source>
</evidence>
<proteinExistence type="predicted"/>
<feature type="region of interest" description="Disordered" evidence="1">
    <location>
        <begin position="35"/>
        <end position="64"/>
    </location>
</feature>
<dbReference type="EMBL" id="BHXC01000007">
    <property type="protein sequence ID" value="GCB93442.1"/>
    <property type="molecule type" value="Genomic_DNA"/>
</dbReference>
<organism evidence="2 3">
    <name type="scientific">Streptomyces noursei</name>
    <name type="common">Streptomyces albulus</name>
    <dbReference type="NCBI Taxonomy" id="1971"/>
    <lineage>
        <taxon>Bacteria</taxon>
        <taxon>Bacillati</taxon>
        <taxon>Actinomycetota</taxon>
        <taxon>Actinomycetes</taxon>
        <taxon>Kitasatosporales</taxon>
        <taxon>Streptomycetaceae</taxon>
        <taxon>Streptomyces</taxon>
    </lineage>
</organism>
<name>A0A401R759_STRNR</name>
<dbReference type="AlphaFoldDB" id="A0A401R759"/>
<reference evidence="2 3" key="1">
    <citation type="journal article" date="2019" name="Microbiol. Resour. Announc.">
        <title>Draft Genome Sequence of the Most Traditional epsilon-Poly-l-Lysine Producer, Streptomyces albulus NBRC14147.</title>
        <authorList>
            <person name="Yamanaka K."/>
            <person name="Hamano Y."/>
        </authorList>
    </citation>
    <scope>NUCLEOTIDE SEQUENCE [LARGE SCALE GENOMIC DNA]</scope>
    <source>
        <strain evidence="2 3">NBRC 14147</strain>
    </source>
</reference>
<dbReference type="Proteomes" id="UP000288351">
    <property type="component" value="Unassembled WGS sequence"/>
</dbReference>
<comment type="caution">
    <text evidence="2">The sequence shown here is derived from an EMBL/GenBank/DDBJ whole genome shotgun (WGS) entry which is preliminary data.</text>
</comment>
<gene>
    <name evidence="2" type="ORF">SALB_06223</name>
</gene>